<name>A0ABU6K8C1_9RHOO</name>
<organism evidence="3 4">
    <name type="scientific">Uliginosibacterium silvisoli</name>
    <dbReference type="NCBI Taxonomy" id="3114758"/>
    <lineage>
        <taxon>Bacteria</taxon>
        <taxon>Pseudomonadati</taxon>
        <taxon>Pseudomonadota</taxon>
        <taxon>Betaproteobacteria</taxon>
        <taxon>Rhodocyclales</taxon>
        <taxon>Zoogloeaceae</taxon>
        <taxon>Uliginosibacterium</taxon>
    </lineage>
</organism>
<dbReference type="EMBL" id="JAYXHS010000005">
    <property type="protein sequence ID" value="MEC5388134.1"/>
    <property type="molecule type" value="Genomic_DNA"/>
</dbReference>
<dbReference type="Gene3D" id="3.30.750.140">
    <property type="match status" value="1"/>
</dbReference>
<evidence type="ECO:0000256" key="1">
    <source>
        <dbReference type="SAM" id="MobiDB-lite"/>
    </source>
</evidence>
<dbReference type="Proteomes" id="UP001331561">
    <property type="component" value="Unassembled WGS sequence"/>
</dbReference>
<keyword evidence="3" id="KW-0282">Flagellum</keyword>
<keyword evidence="3" id="KW-0969">Cilium</keyword>
<feature type="region of interest" description="Disordered" evidence="1">
    <location>
        <begin position="329"/>
        <end position="348"/>
    </location>
</feature>
<feature type="compositionally biased region" description="Polar residues" evidence="1">
    <location>
        <begin position="209"/>
        <end position="225"/>
    </location>
</feature>
<keyword evidence="3" id="KW-0966">Cell projection</keyword>
<feature type="compositionally biased region" description="Polar residues" evidence="1">
    <location>
        <begin position="332"/>
        <end position="343"/>
    </location>
</feature>
<accession>A0ABU6K8C1</accession>
<comment type="caution">
    <text evidence="3">The sequence shown here is derived from an EMBL/GenBank/DDBJ whole genome shotgun (WGS) entry which is preliminary data.</text>
</comment>
<protein>
    <submittedName>
        <fullName evidence="3">Flagellar hook-length control protein FliK</fullName>
    </submittedName>
</protein>
<sequence>MIPADLASRLRILIDSEVKAPAPIQELLSDFPELETGQRFSATIQSPLADGTFRALVNGRNLTLSVPEGAKSGDVLELIVTGKQDKTITARLADTGGTANTAATAGQPRLSAAGQLISQLLTGRYGDTQAATLNGNEPLLAEPPIKASGLPPVLRQAVSESGLFYEAHQAQWAEGEGSLESLLREPQARFGTAIAQTLTGSPSLPAASPDTTSDSLPGTGANPQDNPDLDPAHHQTGQNNAGQLAQNHHAPGSDAAARSGTLHSGQDADTQRDATADKAQGSSTNALKISEQLMPLVHQQLETLATHQALWQGQIWPGQNMQWQIFDPEGQSHASGDQGSDSNEPPPWQSILRLKMPRLGDIEAQLIVTAAGVAIRVSADSTRTIEQLRQGGEALGSALEAAGVAMTGFVVQAGDSFETGV</sequence>
<dbReference type="InterPro" id="IPR038610">
    <property type="entry name" value="FliK-like_C_sf"/>
</dbReference>
<evidence type="ECO:0000313" key="3">
    <source>
        <dbReference type="EMBL" id="MEC5388134.1"/>
    </source>
</evidence>
<feature type="region of interest" description="Disordered" evidence="1">
    <location>
        <begin position="198"/>
        <end position="283"/>
    </location>
</feature>
<evidence type="ECO:0000259" key="2">
    <source>
        <dbReference type="Pfam" id="PF02120"/>
    </source>
</evidence>
<evidence type="ECO:0000313" key="4">
    <source>
        <dbReference type="Proteomes" id="UP001331561"/>
    </source>
</evidence>
<dbReference type="InterPro" id="IPR021136">
    <property type="entry name" value="Flagellar_hook_control-like_C"/>
</dbReference>
<feature type="compositionally biased region" description="Polar residues" evidence="1">
    <location>
        <begin position="235"/>
        <end position="246"/>
    </location>
</feature>
<proteinExistence type="predicted"/>
<dbReference type="Pfam" id="PF02120">
    <property type="entry name" value="Flg_hook"/>
    <property type="match status" value="1"/>
</dbReference>
<dbReference type="RefSeq" id="WP_327601111.1">
    <property type="nucleotide sequence ID" value="NZ_JAYXHS010000005.1"/>
</dbReference>
<reference evidence="3 4" key="1">
    <citation type="submission" date="2024-01" db="EMBL/GenBank/DDBJ databases">
        <title>Uliginosibacterium soil sp. nov.</title>
        <authorList>
            <person name="Lv Y."/>
        </authorList>
    </citation>
    <scope>NUCLEOTIDE SEQUENCE [LARGE SCALE GENOMIC DNA]</scope>
    <source>
        <strain evidence="3 4">H3</strain>
    </source>
</reference>
<gene>
    <name evidence="3" type="ORF">VVD49_20540</name>
</gene>
<keyword evidence="4" id="KW-1185">Reference proteome</keyword>
<feature type="domain" description="Flagellar hook-length control protein-like C-terminal" evidence="2">
    <location>
        <begin position="338"/>
        <end position="417"/>
    </location>
</feature>